<sequence length="182" mass="20070">MIGGHVRHYGKVRGLPGTASDAYELVRVSCATFGITVKVRGLPGTASDAYELVRVSCATFGITVKVRGLPDTARQRCRCTDCIRPDRVLRLRGTCITASRRTDSDHGVQPDRGVRLIRHDVALRIESAIGIHNLMIKVAGTGIASYFRILTHQTERIALLQVAKFCGLLDNLFQIFHFHSSL</sequence>
<evidence type="ECO:0000313" key="1">
    <source>
        <dbReference type="EMBL" id="CAB0034335.1"/>
    </source>
</evidence>
<evidence type="ECO:0000313" key="2">
    <source>
        <dbReference type="Proteomes" id="UP000479190"/>
    </source>
</evidence>
<dbReference type="AlphaFoldDB" id="A0A6H5IAB3"/>
<protein>
    <submittedName>
        <fullName evidence="1">Uncharacterized protein</fullName>
    </submittedName>
</protein>
<dbReference type="Proteomes" id="UP000479190">
    <property type="component" value="Unassembled WGS sequence"/>
</dbReference>
<organism evidence="1 2">
    <name type="scientific">Trichogramma brassicae</name>
    <dbReference type="NCBI Taxonomy" id="86971"/>
    <lineage>
        <taxon>Eukaryota</taxon>
        <taxon>Metazoa</taxon>
        <taxon>Ecdysozoa</taxon>
        <taxon>Arthropoda</taxon>
        <taxon>Hexapoda</taxon>
        <taxon>Insecta</taxon>
        <taxon>Pterygota</taxon>
        <taxon>Neoptera</taxon>
        <taxon>Endopterygota</taxon>
        <taxon>Hymenoptera</taxon>
        <taxon>Apocrita</taxon>
        <taxon>Proctotrupomorpha</taxon>
        <taxon>Chalcidoidea</taxon>
        <taxon>Trichogrammatidae</taxon>
        <taxon>Trichogramma</taxon>
    </lineage>
</organism>
<keyword evidence="2" id="KW-1185">Reference proteome</keyword>
<name>A0A6H5IAB3_9HYME</name>
<gene>
    <name evidence="1" type="ORF">TBRA_LOCUS6233</name>
</gene>
<dbReference type="EMBL" id="CADCXV010000740">
    <property type="protein sequence ID" value="CAB0034335.1"/>
    <property type="molecule type" value="Genomic_DNA"/>
</dbReference>
<accession>A0A6H5IAB3</accession>
<proteinExistence type="predicted"/>
<reference evidence="1 2" key="1">
    <citation type="submission" date="2020-02" db="EMBL/GenBank/DDBJ databases">
        <authorList>
            <person name="Ferguson B K."/>
        </authorList>
    </citation>
    <scope>NUCLEOTIDE SEQUENCE [LARGE SCALE GENOMIC DNA]</scope>
</reference>